<feature type="compositionally biased region" description="Acidic residues" evidence="1">
    <location>
        <begin position="174"/>
        <end position="194"/>
    </location>
</feature>
<keyword evidence="3" id="KW-1185">Reference proteome</keyword>
<gene>
    <name evidence="2" type="ORF">QCA50_018278</name>
</gene>
<evidence type="ECO:0008006" key="4">
    <source>
        <dbReference type="Google" id="ProtNLM"/>
    </source>
</evidence>
<dbReference type="AlphaFoldDB" id="A0AAW0FDQ6"/>
<comment type="caution">
    <text evidence="2">The sequence shown here is derived from an EMBL/GenBank/DDBJ whole genome shotgun (WGS) entry which is preliminary data.</text>
</comment>
<protein>
    <recommendedName>
        <fullName evidence="4">C2H2-type domain-containing protein</fullName>
    </recommendedName>
</protein>
<name>A0AAW0FDQ6_9APHY</name>
<organism evidence="2 3">
    <name type="scientific">Cerrena zonata</name>
    <dbReference type="NCBI Taxonomy" id="2478898"/>
    <lineage>
        <taxon>Eukaryota</taxon>
        <taxon>Fungi</taxon>
        <taxon>Dikarya</taxon>
        <taxon>Basidiomycota</taxon>
        <taxon>Agaricomycotina</taxon>
        <taxon>Agaricomycetes</taxon>
        <taxon>Polyporales</taxon>
        <taxon>Cerrenaceae</taxon>
        <taxon>Cerrena</taxon>
    </lineage>
</organism>
<sequence length="355" mass="39738">MATNNNVNLREYFYGEPVNMGCPECDHEPFESNAELRVHLWTHRETVAGTPTSDQDRFQRCPHPDCFNSESPRKVEQALLDCHMTLHTGENRYACPHLVEWGPSSERRMCGVKAPCAICLLHHRHEVHGFDKDRGVTEHPWVEVSDSNMDIPLSVATINYGARRNGKEKAGDDYLQDEETATVEDQDSDVDAEGDDEDQCEILYSLPILSAPIINTPVPTYNAANTYAHNPNTLLGHRINPSNAPRPQRAVPYPSPYYRPHRPTTHPNTRVGPIVPVPSMSRPFPAAPAQHVVQMTDFLLYNQIVAAHLRYDPVLAAFVEDPVYELQMMSYGGLRDRLLGSAGNAGQGFGVGYSR</sequence>
<evidence type="ECO:0000256" key="1">
    <source>
        <dbReference type="SAM" id="MobiDB-lite"/>
    </source>
</evidence>
<dbReference type="EMBL" id="JASBNA010000068">
    <property type="protein sequence ID" value="KAK7678696.1"/>
    <property type="molecule type" value="Genomic_DNA"/>
</dbReference>
<dbReference type="Proteomes" id="UP001385951">
    <property type="component" value="Unassembled WGS sequence"/>
</dbReference>
<accession>A0AAW0FDQ6</accession>
<reference evidence="2 3" key="1">
    <citation type="submission" date="2022-09" db="EMBL/GenBank/DDBJ databases">
        <authorList>
            <person name="Palmer J.M."/>
        </authorList>
    </citation>
    <scope>NUCLEOTIDE SEQUENCE [LARGE SCALE GENOMIC DNA]</scope>
    <source>
        <strain evidence="2 3">DSM 7382</strain>
    </source>
</reference>
<proteinExistence type="predicted"/>
<feature type="region of interest" description="Disordered" evidence="1">
    <location>
        <begin position="165"/>
        <end position="194"/>
    </location>
</feature>
<evidence type="ECO:0000313" key="3">
    <source>
        <dbReference type="Proteomes" id="UP001385951"/>
    </source>
</evidence>
<evidence type="ECO:0000313" key="2">
    <source>
        <dbReference type="EMBL" id="KAK7678696.1"/>
    </source>
</evidence>